<dbReference type="HOGENOM" id="CLU_2921200_0_0_10"/>
<dbReference type="STRING" id="203275.BFO_1279"/>
<reference evidence="2" key="1">
    <citation type="submission" date="2011-12" db="EMBL/GenBank/DDBJ databases">
        <title>Complete sequence of Tannerella forsythia ATCC 43037.</title>
        <authorList>
            <person name="Dewhirst F."/>
            <person name="Tanner A."/>
            <person name="Izard J."/>
            <person name="Brinkac L."/>
            <person name="Durkin A.S."/>
            <person name="Hostetler J."/>
            <person name="Shetty J."/>
            <person name="Torralba M."/>
            <person name="Gill S."/>
            <person name="Nelson K."/>
        </authorList>
    </citation>
    <scope>NUCLEOTIDE SEQUENCE [LARGE SCALE GENOMIC DNA]</scope>
    <source>
        <strain evidence="2">ATCC 43037 / JCM 10827 / CCUG 33226 / KCTC 5666 / FDC 338</strain>
    </source>
</reference>
<gene>
    <name evidence="1" type="ordered locus">BFO_1279</name>
</gene>
<dbReference type="AlphaFoldDB" id="G8UJR0"/>
<sequence length="61" mass="7212">MPLFFPVSFHPFAVPVLRSFSFKSPSKRTRVFLYTGFRKTRVLSERVHAHAGFEHKNYINK</sequence>
<proteinExistence type="predicted"/>
<dbReference type="EMBL" id="CP003191">
    <property type="protein sequence ID" value="AEW20020.1"/>
    <property type="molecule type" value="Genomic_DNA"/>
</dbReference>
<name>G8UJR0_TANFA</name>
<dbReference type="Proteomes" id="UP000005436">
    <property type="component" value="Chromosome"/>
</dbReference>
<organism evidence="1 2">
    <name type="scientific">Tannerella forsythia (strain ATCC 43037 / JCM 10827 / CCUG 21028 A / KCTC 5666 / FDC 338)</name>
    <name type="common">Bacteroides forsythus</name>
    <dbReference type="NCBI Taxonomy" id="203275"/>
    <lineage>
        <taxon>Bacteria</taxon>
        <taxon>Pseudomonadati</taxon>
        <taxon>Bacteroidota</taxon>
        <taxon>Bacteroidia</taxon>
        <taxon>Bacteroidales</taxon>
        <taxon>Tannerellaceae</taxon>
        <taxon>Tannerella</taxon>
    </lineage>
</organism>
<evidence type="ECO:0000313" key="2">
    <source>
        <dbReference type="Proteomes" id="UP000005436"/>
    </source>
</evidence>
<keyword evidence="2" id="KW-1185">Reference proteome</keyword>
<evidence type="ECO:0000313" key="1">
    <source>
        <dbReference type="EMBL" id="AEW20020.1"/>
    </source>
</evidence>
<accession>G8UJR0</accession>
<protein>
    <submittedName>
        <fullName evidence="1">Uncharacterized protein</fullName>
    </submittedName>
</protein>
<dbReference type="KEGG" id="tfo:BFO_1279"/>